<dbReference type="AlphaFoldDB" id="A0A1D1USZ5"/>
<dbReference type="EMBL" id="BDGG01000002">
    <property type="protein sequence ID" value="GAU91575.1"/>
    <property type="molecule type" value="Genomic_DNA"/>
</dbReference>
<sequence>MASTYHWGDLVRSRRFTSFRPSSDSSVSGTTADAIRFSERTRVPMNTGKQCRAQQPSDLKSDLAVPQVSRLIRCVSRIRVSVSNICCSTFSCLTANFWLFTGTLDSQLERNTSFSIRLPFPCSFL</sequence>
<accession>A0A1D1USZ5</accession>
<comment type="caution">
    <text evidence="1">The sequence shown here is derived from an EMBL/GenBank/DDBJ whole genome shotgun (WGS) entry which is preliminary data.</text>
</comment>
<name>A0A1D1USZ5_RAMVA</name>
<gene>
    <name evidence="1" type="primary">RvY_03803-1</name>
    <name evidence="1" type="synonym">RvY_03803.1</name>
    <name evidence="1" type="ORF">RvY_03803</name>
</gene>
<keyword evidence="2" id="KW-1185">Reference proteome</keyword>
<proteinExistence type="predicted"/>
<evidence type="ECO:0000313" key="2">
    <source>
        <dbReference type="Proteomes" id="UP000186922"/>
    </source>
</evidence>
<dbReference type="Proteomes" id="UP000186922">
    <property type="component" value="Unassembled WGS sequence"/>
</dbReference>
<organism evidence="1 2">
    <name type="scientific">Ramazzottius varieornatus</name>
    <name type="common">Water bear</name>
    <name type="synonym">Tardigrade</name>
    <dbReference type="NCBI Taxonomy" id="947166"/>
    <lineage>
        <taxon>Eukaryota</taxon>
        <taxon>Metazoa</taxon>
        <taxon>Ecdysozoa</taxon>
        <taxon>Tardigrada</taxon>
        <taxon>Eutardigrada</taxon>
        <taxon>Parachela</taxon>
        <taxon>Hypsibioidea</taxon>
        <taxon>Ramazzottiidae</taxon>
        <taxon>Ramazzottius</taxon>
    </lineage>
</organism>
<reference evidence="1 2" key="1">
    <citation type="journal article" date="2016" name="Nat. Commun.">
        <title>Extremotolerant tardigrade genome and improved radiotolerance of human cultured cells by tardigrade-unique protein.</title>
        <authorList>
            <person name="Hashimoto T."/>
            <person name="Horikawa D.D."/>
            <person name="Saito Y."/>
            <person name="Kuwahara H."/>
            <person name="Kozuka-Hata H."/>
            <person name="Shin-I T."/>
            <person name="Minakuchi Y."/>
            <person name="Ohishi K."/>
            <person name="Motoyama A."/>
            <person name="Aizu T."/>
            <person name="Enomoto A."/>
            <person name="Kondo K."/>
            <person name="Tanaka S."/>
            <person name="Hara Y."/>
            <person name="Koshikawa S."/>
            <person name="Sagara H."/>
            <person name="Miura T."/>
            <person name="Yokobori S."/>
            <person name="Miyagawa K."/>
            <person name="Suzuki Y."/>
            <person name="Kubo T."/>
            <person name="Oyama M."/>
            <person name="Kohara Y."/>
            <person name="Fujiyama A."/>
            <person name="Arakawa K."/>
            <person name="Katayama T."/>
            <person name="Toyoda A."/>
            <person name="Kunieda T."/>
        </authorList>
    </citation>
    <scope>NUCLEOTIDE SEQUENCE [LARGE SCALE GENOMIC DNA]</scope>
    <source>
        <strain evidence="1 2">YOKOZUNA-1</strain>
    </source>
</reference>
<protein>
    <submittedName>
        <fullName evidence="1">Uncharacterized protein</fullName>
    </submittedName>
</protein>
<evidence type="ECO:0000313" key="1">
    <source>
        <dbReference type="EMBL" id="GAU91575.1"/>
    </source>
</evidence>